<dbReference type="PANTHER" id="PTHR47485">
    <property type="entry name" value="THYLAKOID LUMENAL 17.4 KDA PROTEIN, CHLOROPLASTIC"/>
    <property type="match status" value="1"/>
</dbReference>
<proteinExistence type="predicted"/>
<gene>
    <name evidence="2" type="ORF">M3M28_06995</name>
</gene>
<dbReference type="EMBL" id="CP097160">
    <property type="protein sequence ID" value="UQN13827.1"/>
    <property type="molecule type" value="Genomic_DNA"/>
</dbReference>
<evidence type="ECO:0000256" key="1">
    <source>
        <dbReference type="ARBA" id="ARBA00022737"/>
    </source>
</evidence>
<reference evidence="2" key="1">
    <citation type="submission" date="2022-05" db="EMBL/GenBank/DDBJ databases">
        <title>Complete genome sequence of toluene-degrading Gulosibacter sediminis strain ACHW.36C.</title>
        <authorList>
            <person name="Wai A.C."/>
            <person name="Lai G.K."/>
            <person name="Griffin S.D."/>
            <person name="Leung F.C."/>
        </authorList>
    </citation>
    <scope>NUCLEOTIDE SEQUENCE [LARGE SCALE GENOMIC DNA]</scope>
    <source>
        <strain evidence="2">ACHW.36C</strain>
    </source>
</reference>
<dbReference type="PANTHER" id="PTHR47485:SF1">
    <property type="entry name" value="THYLAKOID LUMENAL 17.4 KDA PROTEIN, CHLOROPLASTIC"/>
    <property type="match status" value="1"/>
</dbReference>
<keyword evidence="1" id="KW-0677">Repeat</keyword>
<sequence>MAAKRSAKITAPMIDELRLPDLLDARSGDVVAGGFYEARRYTEADLAGRDLSSVTFSECEFLGLDAHAAQLHDARIVETRLERVSAPELKATGSGWRDVRIESSRLGAVDLSEADLRAVQLTASKVSFANLRAATLRDVRFEHCVIEELDLTQARVDRVAFLDCAVRTLILDQAKLQHLDLRGAELDRVRGLASMRGAIVTYRQAADLTETFADHLGITIAD</sequence>
<dbReference type="SUPFAM" id="SSF141571">
    <property type="entry name" value="Pentapeptide repeat-like"/>
    <property type="match status" value="1"/>
</dbReference>
<accession>A0ABY4MUH0</accession>
<dbReference type="InterPro" id="IPR001646">
    <property type="entry name" value="5peptide_repeat"/>
</dbReference>
<dbReference type="Gene3D" id="2.160.20.80">
    <property type="entry name" value="E3 ubiquitin-protein ligase SopA"/>
    <property type="match status" value="1"/>
</dbReference>
<protein>
    <submittedName>
        <fullName evidence="2">Pentapeptide repeat-containing protein</fullName>
    </submittedName>
</protein>
<organism evidence="2">
    <name type="scientific">Gulosibacter sediminis</name>
    <dbReference type="NCBI Taxonomy" id="1729695"/>
    <lineage>
        <taxon>Bacteria</taxon>
        <taxon>Bacillati</taxon>
        <taxon>Actinomycetota</taxon>
        <taxon>Actinomycetes</taxon>
        <taxon>Micrococcales</taxon>
        <taxon>Microbacteriaceae</taxon>
        <taxon>Gulosibacter</taxon>
    </lineage>
</organism>
<evidence type="ECO:0000313" key="2">
    <source>
        <dbReference type="EMBL" id="UQN13827.1"/>
    </source>
</evidence>
<name>A0ABY4MUH0_9MICO</name>
<dbReference type="Pfam" id="PF13599">
    <property type="entry name" value="Pentapeptide_4"/>
    <property type="match status" value="1"/>
</dbReference>